<name>A0A178U9D6_ARATH</name>
<geneLocation type="mitochondrion" evidence="2"/>
<sequence length="62" mass="6725">MEEQQEDKDGPQGLPVKLRMRASVATALGAAAAQAKILADQEEREMEQLAAPLIDQQFGCNL</sequence>
<organism evidence="2 3">
    <name type="scientific">Arabidopsis thaliana</name>
    <name type="common">Mouse-ear cress</name>
    <dbReference type="NCBI Taxonomy" id="3702"/>
    <lineage>
        <taxon>Eukaryota</taxon>
        <taxon>Viridiplantae</taxon>
        <taxon>Streptophyta</taxon>
        <taxon>Embryophyta</taxon>
        <taxon>Tracheophyta</taxon>
        <taxon>Spermatophyta</taxon>
        <taxon>Magnoliopsida</taxon>
        <taxon>eudicotyledons</taxon>
        <taxon>Gunneridae</taxon>
        <taxon>Pentapetalae</taxon>
        <taxon>rosids</taxon>
        <taxon>malvids</taxon>
        <taxon>Brassicales</taxon>
        <taxon>Brassicaceae</taxon>
        <taxon>Camelineae</taxon>
        <taxon>Arabidopsis</taxon>
    </lineage>
</organism>
<evidence type="ECO:0000313" key="3">
    <source>
        <dbReference type="Proteomes" id="UP000078284"/>
    </source>
</evidence>
<gene>
    <name evidence="2" type="ORF">AXX17_ATUG02440</name>
</gene>
<comment type="caution">
    <text evidence="2">The sequence shown here is derived from an EMBL/GenBank/DDBJ whole genome shotgun (WGS) entry which is preliminary data.</text>
</comment>
<reference evidence="3" key="1">
    <citation type="journal article" date="2016" name="Proc. Natl. Acad. Sci. U.S.A.">
        <title>Chromosome-level assembly of Arabidopsis thaliana Ler reveals the extent of translocation and inversion polymorphisms.</title>
        <authorList>
            <person name="Zapata L."/>
            <person name="Ding J."/>
            <person name="Willing E.M."/>
            <person name="Hartwig B."/>
            <person name="Bezdan D."/>
            <person name="Jiao W.B."/>
            <person name="Patel V."/>
            <person name="Velikkakam James G."/>
            <person name="Koornneef M."/>
            <person name="Ossowski S."/>
            <person name="Schneeberger K."/>
        </authorList>
    </citation>
    <scope>NUCLEOTIDE SEQUENCE [LARGE SCALE GENOMIC DNA]</scope>
    <source>
        <strain evidence="3">cv. Landsberg erecta</strain>
    </source>
</reference>
<accession>A0A178U9D6</accession>
<dbReference type="Pfam" id="PF16495">
    <property type="entry name" value="SWIRM-assoc_1"/>
    <property type="match status" value="1"/>
</dbReference>
<evidence type="ECO:0000313" key="2">
    <source>
        <dbReference type="EMBL" id="OAO89251.1"/>
    </source>
</evidence>
<dbReference type="EMBL" id="LUHQ01000019">
    <property type="protein sequence ID" value="OAO89251.1"/>
    <property type="molecule type" value="Genomic_DNA"/>
</dbReference>
<proteinExistence type="predicted"/>
<protein>
    <recommendedName>
        <fullName evidence="1">SMARCC C-terminal domain-containing protein</fullName>
    </recommendedName>
</protein>
<evidence type="ECO:0000259" key="1">
    <source>
        <dbReference type="Pfam" id="PF16495"/>
    </source>
</evidence>
<keyword evidence="2" id="KW-0496">Mitochondrion</keyword>
<feature type="domain" description="SMARCC C-terminal" evidence="1">
    <location>
        <begin position="26"/>
        <end position="58"/>
    </location>
</feature>
<dbReference type="Proteomes" id="UP000078284">
    <property type="component" value="Unassembled WGS sequence"/>
</dbReference>
<dbReference type="AlphaFoldDB" id="A0A178U9D6"/>
<dbReference type="InterPro" id="IPR032451">
    <property type="entry name" value="SMARCC_C"/>
</dbReference>